<feature type="domain" description="PiggyBac transposable element-derived protein" evidence="1">
    <location>
        <begin position="1"/>
        <end position="61"/>
    </location>
</feature>
<reference evidence="2" key="2">
    <citation type="submission" date="2017-10" db="EMBL/GenBank/DDBJ databases">
        <title>Ladona fulva Genome sequencing and assembly.</title>
        <authorList>
            <person name="Murali S."/>
            <person name="Richards S."/>
            <person name="Bandaranaike D."/>
            <person name="Bellair M."/>
            <person name="Blankenburg K."/>
            <person name="Chao H."/>
            <person name="Dinh H."/>
            <person name="Doddapaneni H."/>
            <person name="Dugan-Rocha S."/>
            <person name="Elkadiri S."/>
            <person name="Gnanaolivu R."/>
            <person name="Hernandez B."/>
            <person name="Skinner E."/>
            <person name="Javaid M."/>
            <person name="Lee S."/>
            <person name="Li M."/>
            <person name="Ming W."/>
            <person name="Munidasa M."/>
            <person name="Muniz J."/>
            <person name="Nguyen L."/>
            <person name="Hughes D."/>
            <person name="Osuji N."/>
            <person name="Pu L.-L."/>
            <person name="Puazo M."/>
            <person name="Qu C."/>
            <person name="Quiroz J."/>
            <person name="Raj R."/>
            <person name="Weissenberger G."/>
            <person name="Xin Y."/>
            <person name="Zou X."/>
            <person name="Han Y."/>
            <person name="Worley K."/>
            <person name="Muzny D."/>
            <person name="Gibbs R."/>
        </authorList>
    </citation>
    <scope>NUCLEOTIDE SEQUENCE</scope>
    <source>
        <strain evidence="2">Sampled in the wild</strain>
    </source>
</reference>
<reference evidence="2" key="1">
    <citation type="submission" date="2013-04" db="EMBL/GenBank/DDBJ databases">
        <authorList>
            <person name="Qu J."/>
            <person name="Murali S.C."/>
            <person name="Bandaranaike D."/>
            <person name="Bellair M."/>
            <person name="Blankenburg K."/>
            <person name="Chao H."/>
            <person name="Dinh H."/>
            <person name="Doddapaneni H."/>
            <person name="Downs B."/>
            <person name="Dugan-Rocha S."/>
            <person name="Elkadiri S."/>
            <person name="Gnanaolivu R.D."/>
            <person name="Hernandez B."/>
            <person name="Javaid M."/>
            <person name="Jayaseelan J.C."/>
            <person name="Lee S."/>
            <person name="Li M."/>
            <person name="Ming W."/>
            <person name="Munidasa M."/>
            <person name="Muniz J."/>
            <person name="Nguyen L."/>
            <person name="Ongeri F."/>
            <person name="Osuji N."/>
            <person name="Pu L.-L."/>
            <person name="Puazo M."/>
            <person name="Qu C."/>
            <person name="Quiroz J."/>
            <person name="Raj R."/>
            <person name="Weissenberger G."/>
            <person name="Xin Y."/>
            <person name="Zou X."/>
            <person name="Han Y."/>
            <person name="Richards S."/>
            <person name="Worley K."/>
            <person name="Muzny D."/>
            <person name="Gibbs R."/>
        </authorList>
    </citation>
    <scope>NUCLEOTIDE SEQUENCE</scope>
    <source>
        <strain evidence="2">Sampled in the wild</strain>
    </source>
</reference>
<dbReference type="OrthoDB" id="8194810at2759"/>
<dbReference type="AlphaFoldDB" id="A0A8K0KME7"/>
<dbReference type="Proteomes" id="UP000792457">
    <property type="component" value="Unassembled WGS sequence"/>
</dbReference>
<sequence>MDSWYSSPDLFQKLAKEKTNVLGTVHENRKNMPKVFKKMNLKKDLEMTKTGKLSFKTKEAVIKPKIVMDYNLQMNTVDR</sequence>
<dbReference type="InterPro" id="IPR029526">
    <property type="entry name" value="PGBD"/>
</dbReference>
<dbReference type="Pfam" id="PF13843">
    <property type="entry name" value="DDE_Tnp_1_7"/>
    <property type="match status" value="1"/>
</dbReference>
<protein>
    <recommendedName>
        <fullName evidence="1">PiggyBac transposable element-derived protein domain-containing protein</fullName>
    </recommendedName>
</protein>
<name>A0A8K0KME7_LADFU</name>
<proteinExistence type="predicted"/>
<evidence type="ECO:0000259" key="1">
    <source>
        <dbReference type="Pfam" id="PF13843"/>
    </source>
</evidence>
<keyword evidence="3" id="KW-1185">Reference proteome</keyword>
<evidence type="ECO:0000313" key="2">
    <source>
        <dbReference type="EMBL" id="KAG8238006.1"/>
    </source>
</evidence>
<accession>A0A8K0KME7</accession>
<organism evidence="2 3">
    <name type="scientific">Ladona fulva</name>
    <name type="common">Scarce chaser dragonfly</name>
    <name type="synonym">Libellula fulva</name>
    <dbReference type="NCBI Taxonomy" id="123851"/>
    <lineage>
        <taxon>Eukaryota</taxon>
        <taxon>Metazoa</taxon>
        <taxon>Ecdysozoa</taxon>
        <taxon>Arthropoda</taxon>
        <taxon>Hexapoda</taxon>
        <taxon>Insecta</taxon>
        <taxon>Pterygota</taxon>
        <taxon>Palaeoptera</taxon>
        <taxon>Odonata</taxon>
        <taxon>Epiprocta</taxon>
        <taxon>Anisoptera</taxon>
        <taxon>Libelluloidea</taxon>
        <taxon>Libellulidae</taxon>
        <taxon>Ladona</taxon>
    </lineage>
</organism>
<gene>
    <name evidence="2" type="ORF">J437_LFUL017795</name>
</gene>
<dbReference type="EMBL" id="KZ309261">
    <property type="protein sequence ID" value="KAG8238006.1"/>
    <property type="molecule type" value="Genomic_DNA"/>
</dbReference>
<evidence type="ECO:0000313" key="3">
    <source>
        <dbReference type="Proteomes" id="UP000792457"/>
    </source>
</evidence>
<comment type="caution">
    <text evidence="2">The sequence shown here is derived from an EMBL/GenBank/DDBJ whole genome shotgun (WGS) entry which is preliminary data.</text>
</comment>